<feature type="compositionally biased region" description="Basic and acidic residues" evidence="1">
    <location>
        <begin position="9"/>
        <end position="24"/>
    </location>
</feature>
<accession>A0ABY7DB61</accession>
<reference evidence="2" key="1">
    <citation type="submission" date="2022-11" db="EMBL/GenBank/DDBJ databases">
        <title>Centuries of genome instability and evolution in soft-shell clam transmissible cancer (bioRxiv).</title>
        <authorList>
            <person name="Hart S.F.M."/>
            <person name="Yonemitsu M.A."/>
            <person name="Giersch R.M."/>
            <person name="Beal B.F."/>
            <person name="Arriagada G."/>
            <person name="Davis B.W."/>
            <person name="Ostrander E.A."/>
            <person name="Goff S.P."/>
            <person name="Metzger M.J."/>
        </authorList>
    </citation>
    <scope>NUCLEOTIDE SEQUENCE</scope>
    <source>
        <strain evidence="2">MELC-2E11</strain>
        <tissue evidence="2">Siphon/mantle</tissue>
    </source>
</reference>
<feature type="compositionally biased region" description="Polar residues" evidence="1">
    <location>
        <begin position="25"/>
        <end position="37"/>
    </location>
</feature>
<organism evidence="2 3">
    <name type="scientific">Mya arenaria</name>
    <name type="common">Soft-shell clam</name>
    <dbReference type="NCBI Taxonomy" id="6604"/>
    <lineage>
        <taxon>Eukaryota</taxon>
        <taxon>Metazoa</taxon>
        <taxon>Spiralia</taxon>
        <taxon>Lophotrochozoa</taxon>
        <taxon>Mollusca</taxon>
        <taxon>Bivalvia</taxon>
        <taxon>Autobranchia</taxon>
        <taxon>Heteroconchia</taxon>
        <taxon>Euheterodonta</taxon>
        <taxon>Imparidentia</taxon>
        <taxon>Neoheterodontei</taxon>
        <taxon>Myida</taxon>
        <taxon>Myoidea</taxon>
        <taxon>Myidae</taxon>
        <taxon>Mya</taxon>
    </lineage>
</organism>
<dbReference type="Proteomes" id="UP001164746">
    <property type="component" value="Chromosome 1"/>
</dbReference>
<feature type="compositionally biased region" description="Polar residues" evidence="1">
    <location>
        <begin position="45"/>
        <end position="60"/>
    </location>
</feature>
<evidence type="ECO:0000256" key="1">
    <source>
        <dbReference type="SAM" id="MobiDB-lite"/>
    </source>
</evidence>
<protein>
    <submittedName>
        <fullName evidence="2">Uncharacterized protein</fullName>
    </submittedName>
</protein>
<feature type="region of interest" description="Disordered" evidence="1">
    <location>
        <begin position="1"/>
        <end position="67"/>
    </location>
</feature>
<dbReference type="EMBL" id="CP111012">
    <property type="protein sequence ID" value="WAQ94887.1"/>
    <property type="molecule type" value="Genomic_DNA"/>
</dbReference>
<sequence>MSDVQSDDQDARTKGKTSEMDPKQHVTNSETTSSSNDGKADTANDKTCSVSVDGSRSPSNACKEGDKCADRPAKLVRLCEVCAAQDIVQKAEQYVQSVMMN</sequence>
<evidence type="ECO:0000313" key="3">
    <source>
        <dbReference type="Proteomes" id="UP001164746"/>
    </source>
</evidence>
<keyword evidence="3" id="KW-1185">Reference proteome</keyword>
<evidence type="ECO:0000313" key="2">
    <source>
        <dbReference type="EMBL" id="WAQ94887.1"/>
    </source>
</evidence>
<proteinExistence type="predicted"/>
<name>A0ABY7DB61_MYAAR</name>
<gene>
    <name evidence="2" type="ORF">MAR_007358</name>
</gene>